<proteinExistence type="predicted"/>
<dbReference type="Proteomes" id="UP000034752">
    <property type="component" value="Unassembled WGS sequence"/>
</dbReference>
<evidence type="ECO:0000313" key="1">
    <source>
        <dbReference type="EMBL" id="KKT52819.1"/>
    </source>
</evidence>
<evidence type="ECO:0000313" key="2">
    <source>
        <dbReference type="Proteomes" id="UP000034752"/>
    </source>
</evidence>
<gene>
    <name evidence="1" type="ORF">VE96_C0007G0015</name>
</gene>
<comment type="caution">
    <text evidence="1">The sequence shown here is derived from an EMBL/GenBank/DDBJ whole genome shotgun (WGS) entry which is preliminary data.</text>
</comment>
<dbReference type="AlphaFoldDB" id="A0A0G1KY29"/>
<dbReference type="EMBL" id="LCIJ01000007">
    <property type="protein sequence ID" value="KKT52819.1"/>
    <property type="molecule type" value="Genomic_DNA"/>
</dbReference>
<protein>
    <submittedName>
        <fullName evidence="1">Uncharacterized protein</fullName>
    </submittedName>
</protein>
<name>A0A0G1KY29_UNCK3</name>
<organism evidence="1 2">
    <name type="scientific">candidate division Kazan bacterium GW2011_GWA1_44_22</name>
    <dbReference type="NCBI Taxonomy" id="1620410"/>
    <lineage>
        <taxon>Bacteria</taxon>
        <taxon>Bacteria division Kazan-3B-28</taxon>
    </lineage>
</organism>
<reference evidence="1 2" key="1">
    <citation type="journal article" date="2015" name="Nature">
        <title>rRNA introns, odd ribosomes, and small enigmatic genomes across a large radiation of phyla.</title>
        <authorList>
            <person name="Brown C.T."/>
            <person name="Hug L.A."/>
            <person name="Thomas B.C."/>
            <person name="Sharon I."/>
            <person name="Castelle C.J."/>
            <person name="Singh A."/>
            <person name="Wilkins M.J."/>
            <person name="Williams K.H."/>
            <person name="Banfield J.F."/>
        </authorList>
    </citation>
    <scope>NUCLEOTIDE SEQUENCE [LARGE SCALE GENOMIC DNA]</scope>
</reference>
<sequence>MPWFKVITDQGKILTDESQVIGLLVQLSSTHYWAYTCCLSTKWSTWVLYPYGLEICFGWGFALRCFQRLSCPNIATQRCFW</sequence>
<accession>A0A0G1KY29</accession>